<organism evidence="1 2">
    <name type="scientific">Geomesophilobacter sediminis</name>
    <dbReference type="NCBI Taxonomy" id="2798584"/>
    <lineage>
        <taxon>Bacteria</taxon>
        <taxon>Pseudomonadati</taxon>
        <taxon>Thermodesulfobacteriota</taxon>
        <taxon>Desulfuromonadia</taxon>
        <taxon>Geobacterales</taxon>
        <taxon>Geobacteraceae</taxon>
        <taxon>Geomesophilobacter</taxon>
    </lineage>
</organism>
<reference evidence="1" key="1">
    <citation type="submission" date="2020-12" db="EMBL/GenBank/DDBJ databases">
        <title>Geomonas sp. Red875, isolated from river sediment.</title>
        <authorList>
            <person name="Xu Z."/>
            <person name="Zhang Z."/>
            <person name="Masuda Y."/>
            <person name="Itoh H."/>
            <person name="Senoo K."/>
        </authorList>
    </citation>
    <scope>NUCLEOTIDE SEQUENCE</scope>
    <source>
        <strain evidence="1">Red875</strain>
    </source>
</reference>
<dbReference type="EMBL" id="JAEMHM010000002">
    <property type="protein sequence ID" value="MBJ6723452.1"/>
    <property type="molecule type" value="Genomic_DNA"/>
</dbReference>
<dbReference type="RefSeq" id="WP_199382302.1">
    <property type="nucleotide sequence ID" value="NZ_JAEMHM010000002.1"/>
</dbReference>
<protein>
    <recommendedName>
        <fullName evidence="3">ACT domain-containing protein</fullName>
    </recommendedName>
</protein>
<keyword evidence="2" id="KW-1185">Reference proteome</keyword>
<gene>
    <name evidence="1" type="ORF">JFN93_01910</name>
</gene>
<sequence>MVPTRSMKKPITAPNTPAPGETMVDIQPIAYRPSCYNLSLHGYLTPGWTGRLAAGLAENGIDIVRADAEKATNISWRSNFEITSGKPEQQILELNYLSLARKEHPLHQTAPKIALQDYRINPHREEGSIFVEIWAVDRTGFLRDLLDFFSLKCLFPVKMNIETIGETVEDRFWLKGVGGLPPSPAIAESLKQNLDNLSGFDCYAI</sequence>
<accession>A0A8J7IVX9</accession>
<evidence type="ECO:0008006" key="3">
    <source>
        <dbReference type="Google" id="ProtNLM"/>
    </source>
</evidence>
<dbReference type="Proteomes" id="UP000636888">
    <property type="component" value="Unassembled WGS sequence"/>
</dbReference>
<dbReference type="AlphaFoldDB" id="A0A8J7IVX9"/>
<evidence type="ECO:0000313" key="1">
    <source>
        <dbReference type="EMBL" id="MBJ6723452.1"/>
    </source>
</evidence>
<proteinExistence type="predicted"/>
<name>A0A8J7IVX9_9BACT</name>
<evidence type="ECO:0000313" key="2">
    <source>
        <dbReference type="Proteomes" id="UP000636888"/>
    </source>
</evidence>
<comment type="caution">
    <text evidence="1">The sequence shown here is derived from an EMBL/GenBank/DDBJ whole genome shotgun (WGS) entry which is preliminary data.</text>
</comment>